<evidence type="ECO:0000313" key="2">
    <source>
        <dbReference type="WBParaSite" id="JU765_v2.g6070.t1"/>
    </source>
</evidence>
<proteinExistence type="predicted"/>
<evidence type="ECO:0000313" key="1">
    <source>
        <dbReference type="Proteomes" id="UP000887576"/>
    </source>
</evidence>
<reference evidence="2" key="1">
    <citation type="submission" date="2022-11" db="UniProtKB">
        <authorList>
            <consortium name="WormBaseParasite"/>
        </authorList>
    </citation>
    <scope>IDENTIFICATION</scope>
</reference>
<sequence length="76" mass="8527">MIGDPTNFRHLGHIGADQPAVESINSLLSSKGSYEFGVDNVPRHLREKDIPITAATRSYKKRKTSHMKIDDVFFAI</sequence>
<dbReference type="Proteomes" id="UP000887576">
    <property type="component" value="Unplaced"/>
</dbReference>
<organism evidence="1 2">
    <name type="scientific">Panagrolaimus sp. JU765</name>
    <dbReference type="NCBI Taxonomy" id="591449"/>
    <lineage>
        <taxon>Eukaryota</taxon>
        <taxon>Metazoa</taxon>
        <taxon>Ecdysozoa</taxon>
        <taxon>Nematoda</taxon>
        <taxon>Chromadorea</taxon>
        <taxon>Rhabditida</taxon>
        <taxon>Tylenchina</taxon>
        <taxon>Panagrolaimomorpha</taxon>
        <taxon>Panagrolaimoidea</taxon>
        <taxon>Panagrolaimidae</taxon>
        <taxon>Panagrolaimus</taxon>
    </lineage>
</organism>
<dbReference type="WBParaSite" id="JU765_v2.g6070.t1">
    <property type="protein sequence ID" value="JU765_v2.g6070.t1"/>
    <property type="gene ID" value="JU765_v2.g6070"/>
</dbReference>
<name>A0AC34REL7_9BILA</name>
<protein>
    <submittedName>
        <fullName evidence="2">CRIB domain-containing protein</fullName>
    </submittedName>
</protein>
<accession>A0AC34REL7</accession>